<dbReference type="AlphaFoldDB" id="X0ZEL9"/>
<proteinExistence type="predicted"/>
<dbReference type="EMBL" id="BARS01058249">
    <property type="protein sequence ID" value="GAG46791.1"/>
    <property type="molecule type" value="Genomic_DNA"/>
</dbReference>
<evidence type="ECO:0000313" key="1">
    <source>
        <dbReference type="EMBL" id="GAG46791.1"/>
    </source>
</evidence>
<gene>
    <name evidence="1" type="ORF">S01H1_85043</name>
</gene>
<accession>X0ZEL9</accession>
<organism evidence="1">
    <name type="scientific">marine sediment metagenome</name>
    <dbReference type="NCBI Taxonomy" id="412755"/>
    <lineage>
        <taxon>unclassified sequences</taxon>
        <taxon>metagenomes</taxon>
        <taxon>ecological metagenomes</taxon>
    </lineage>
</organism>
<reference evidence="1" key="1">
    <citation type="journal article" date="2014" name="Front. Microbiol.">
        <title>High frequency of phylogenetically diverse reductive dehalogenase-homologous genes in deep subseafloor sedimentary metagenomes.</title>
        <authorList>
            <person name="Kawai M."/>
            <person name="Futagami T."/>
            <person name="Toyoda A."/>
            <person name="Takaki Y."/>
            <person name="Nishi S."/>
            <person name="Hori S."/>
            <person name="Arai W."/>
            <person name="Tsubouchi T."/>
            <person name="Morono Y."/>
            <person name="Uchiyama I."/>
            <person name="Ito T."/>
            <person name="Fujiyama A."/>
            <person name="Inagaki F."/>
            <person name="Takami H."/>
        </authorList>
    </citation>
    <scope>NUCLEOTIDE SEQUENCE</scope>
    <source>
        <strain evidence="1">Expedition CK06-06</strain>
    </source>
</reference>
<protein>
    <submittedName>
        <fullName evidence="1">Uncharacterized protein</fullName>
    </submittedName>
</protein>
<name>X0ZEL9_9ZZZZ</name>
<sequence length="105" mass="12190">KTLTLIGPENITLGRLRLLPGHFRLAAEAYGNRARKLRDYNLVKGASDGKLRYPPKQRIEFYAFLIDTIRSFDKDVSISLCRETPEIWNIFKDCCEPKKCNCIVW</sequence>
<comment type="caution">
    <text evidence="1">The sequence shown here is derived from an EMBL/GenBank/DDBJ whole genome shotgun (WGS) entry which is preliminary data.</text>
</comment>
<feature type="non-terminal residue" evidence="1">
    <location>
        <position position="1"/>
    </location>
</feature>
<dbReference type="Gene3D" id="3.80.30.30">
    <property type="match status" value="1"/>
</dbReference>